<dbReference type="InterPro" id="IPR011706">
    <property type="entry name" value="Cu-oxidase_C"/>
</dbReference>
<dbReference type="Pfam" id="PF07731">
    <property type="entry name" value="Cu-oxidase_2"/>
    <property type="match status" value="1"/>
</dbReference>
<keyword evidence="13" id="KW-0732">Signal</keyword>
<feature type="domain" description="Plastocyanin-like" evidence="15">
    <location>
        <begin position="441"/>
        <end position="573"/>
    </location>
</feature>
<dbReference type="GO" id="GO:0052716">
    <property type="term" value="F:hydroquinone:oxygen oxidoreductase activity"/>
    <property type="evidence" value="ECO:0007669"/>
    <property type="project" value="UniProtKB-EC"/>
</dbReference>
<dbReference type="InterPro" id="IPR011707">
    <property type="entry name" value="Cu-oxidase-like_N"/>
</dbReference>
<keyword evidence="6 13" id="KW-0964">Secreted</keyword>
<comment type="similarity">
    <text evidence="3 13">Belongs to the multicopper oxidase family.</text>
</comment>
<dbReference type="CDD" id="cd13875">
    <property type="entry name" value="CuRO_2_LCC_plant"/>
    <property type="match status" value="1"/>
</dbReference>
<evidence type="ECO:0000256" key="11">
    <source>
        <dbReference type="ARBA" id="ARBA00023180"/>
    </source>
</evidence>
<dbReference type="InterPro" id="IPR001117">
    <property type="entry name" value="Cu-oxidase_2nd"/>
</dbReference>
<dbReference type="InterPro" id="IPR034288">
    <property type="entry name" value="CuRO_1_LCC"/>
</dbReference>
<proteinExistence type="inferred from homology"/>
<organism evidence="17 18">
    <name type="scientific">Linum trigynum</name>
    <dbReference type="NCBI Taxonomy" id="586398"/>
    <lineage>
        <taxon>Eukaryota</taxon>
        <taxon>Viridiplantae</taxon>
        <taxon>Streptophyta</taxon>
        <taxon>Embryophyta</taxon>
        <taxon>Tracheophyta</taxon>
        <taxon>Spermatophyta</taxon>
        <taxon>Magnoliopsida</taxon>
        <taxon>eudicotyledons</taxon>
        <taxon>Gunneridae</taxon>
        <taxon>Pentapetalae</taxon>
        <taxon>rosids</taxon>
        <taxon>fabids</taxon>
        <taxon>Malpighiales</taxon>
        <taxon>Linaceae</taxon>
        <taxon>Linum</taxon>
    </lineage>
</organism>
<dbReference type="Proteomes" id="UP001497516">
    <property type="component" value="Chromosome 9"/>
</dbReference>
<evidence type="ECO:0000256" key="7">
    <source>
        <dbReference type="ARBA" id="ARBA00022723"/>
    </source>
</evidence>
<dbReference type="InterPro" id="IPR033138">
    <property type="entry name" value="Cu_oxidase_CS"/>
</dbReference>
<sequence>MRNINAISGLILLLYLSFSIHGGAAGASSIRRHTFVIKEASYTRLCSENKIMTVNGEFPGPTLYVYKGDTIVVDVINHSPHNITLHWHGVAQPRNPWSDGPEYITQCPIQPGRKFSQRVEFTFEEGTLWWHAHSEWTRATVHGAIVVYPKKGSTYPFPKPHAEVPIIFGEWWKNGVFETYKEFLGSGGDPNASDAITINGQPGNLFPCSKSDTFRLDVVRGKTYLLRLVNAVLQDMLFFAIADHQLTVVGTDGSYTKPFKSNYITISPGQTIDVLLEAKPSQQYYSSSSPMKQYYMAARVYSSNPGAVFDNTTATAILHYNDHQDWILHHSSQPTLKLPPLPSVNDTSASVAFTGRLRSLSTSSSDAEPVPKDVTTKLFLSLSINLQPCPNNYSCPPGGPFNGTVRIAASINNVSFVEPRSVDILSAYYNHINGVFRTDFPHKPKHPADYTGDRPFEGAATTHGTRVKVLGHNSAVEVVFQGTNLALGSDHPMHLHGMSFYVVGWGFGNFDERRDPKGYNLVDPPFVNTVAVPRNGWTAIRFRASNPGVWLMHCHLERHQTWGMQMVFIVKNGKGRKAQMLPPPPDMPPC</sequence>
<dbReference type="CDD" id="cd13897">
    <property type="entry name" value="CuRO_3_LCC_plant"/>
    <property type="match status" value="1"/>
</dbReference>
<dbReference type="GO" id="GO:0048046">
    <property type="term" value="C:apoplast"/>
    <property type="evidence" value="ECO:0007669"/>
    <property type="project" value="UniProtKB-SubCell"/>
</dbReference>
<keyword evidence="18" id="KW-1185">Reference proteome</keyword>
<dbReference type="InterPro" id="IPR008972">
    <property type="entry name" value="Cupredoxin"/>
</dbReference>
<evidence type="ECO:0000256" key="6">
    <source>
        <dbReference type="ARBA" id="ARBA00022525"/>
    </source>
</evidence>
<evidence type="ECO:0000256" key="5">
    <source>
        <dbReference type="ARBA" id="ARBA00022523"/>
    </source>
</evidence>
<dbReference type="Pfam" id="PF00394">
    <property type="entry name" value="Cu-oxidase"/>
    <property type="match status" value="1"/>
</dbReference>
<dbReference type="GO" id="GO:0005507">
    <property type="term" value="F:copper ion binding"/>
    <property type="evidence" value="ECO:0007669"/>
    <property type="project" value="InterPro"/>
</dbReference>
<evidence type="ECO:0000256" key="2">
    <source>
        <dbReference type="ARBA" id="ARBA00004271"/>
    </source>
</evidence>
<comment type="function">
    <text evidence="13">Lignin degradation and detoxification of lignin-derived products.</text>
</comment>
<feature type="signal peptide" evidence="13">
    <location>
        <begin position="1"/>
        <end position="25"/>
    </location>
</feature>
<dbReference type="InterPro" id="IPR002355">
    <property type="entry name" value="Cu_oxidase_Cu_BS"/>
</dbReference>
<keyword evidence="5 13" id="KW-0052">Apoplast</keyword>
<evidence type="ECO:0000256" key="4">
    <source>
        <dbReference type="ARBA" id="ARBA00012297"/>
    </source>
</evidence>
<dbReference type="InterPro" id="IPR034285">
    <property type="entry name" value="CuRO_2_LCC"/>
</dbReference>
<name>A0AAV2GHB6_9ROSI</name>
<evidence type="ECO:0000259" key="15">
    <source>
        <dbReference type="Pfam" id="PF07731"/>
    </source>
</evidence>
<dbReference type="EMBL" id="OZ034822">
    <property type="protein sequence ID" value="CAL1409802.1"/>
    <property type="molecule type" value="Genomic_DNA"/>
</dbReference>
<keyword evidence="12 13" id="KW-0439">Lignin degradation</keyword>
<dbReference type="PROSITE" id="PS00080">
    <property type="entry name" value="MULTICOPPER_OXIDASE2"/>
    <property type="match status" value="1"/>
</dbReference>
<dbReference type="PROSITE" id="PS00079">
    <property type="entry name" value="MULTICOPPER_OXIDASE1"/>
    <property type="match status" value="1"/>
</dbReference>
<protein>
    <recommendedName>
        <fullName evidence="4 13">Laccase</fullName>
        <ecNumber evidence="4 13">1.10.3.2</ecNumber>
    </recommendedName>
    <alternativeName>
        <fullName evidence="13">Benzenediol:oxygen oxidoreductase</fullName>
    </alternativeName>
    <alternativeName>
        <fullName evidence="13">Diphenol oxidase</fullName>
    </alternativeName>
    <alternativeName>
        <fullName evidence="13">Urishiol oxidase</fullName>
    </alternativeName>
</protein>
<evidence type="ECO:0000259" key="14">
    <source>
        <dbReference type="Pfam" id="PF00394"/>
    </source>
</evidence>
<evidence type="ECO:0000259" key="16">
    <source>
        <dbReference type="Pfam" id="PF07732"/>
    </source>
</evidence>
<gene>
    <name evidence="17" type="ORF">LTRI10_LOCUS49272</name>
</gene>
<dbReference type="InterPro" id="IPR034289">
    <property type="entry name" value="CuRO_3_LCC"/>
</dbReference>
<feature type="domain" description="Plastocyanin-like" evidence="16">
    <location>
        <begin position="38"/>
        <end position="151"/>
    </location>
</feature>
<accession>A0AAV2GHB6</accession>
<comment type="catalytic activity">
    <reaction evidence="1 13">
        <text>4 hydroquinone + O2 = 4 benzosemiquinone + 2 H2O</text>
        <dbReference type="Rhea" id="RHEA:11276"/>
        <dbReference type="ChEBI" id="CHEBI:15377"/>
        <dbReference type="ChEBI" id="CHEBI:15379"/>
        <dbReference type="ChEBI" id="CHEBI:17594"/>
        <dbReference type="ChEBI" id="CHEBI:17977"/>
        <dbReference type="EC" id="1.10.3.2"/>
    </reaction>
</comment>
<evidence type="ECO:0000256" key="12">
    <source>
        <dbReference type="ARBA" id="ARBA00023185"/>
    </source>
</evidence>
<dbReference type="CDD" id="cd13849">
    <property type="entry name" value="CuRO_1_LCC_plant"/>
    <property type="match status" value="1"/>
</dbReference>
<evidence type="ECO:0000256" key="3">
    <source>
        <dbReference type="ARBA" id="ARBA00010609"/>
    </source>
</evidence>
<dbReference type="SUPFAM" id="SSF49503">
    <property type="entry name" value="Cupredoxins"/>
    <property type="match status" value="3"/>
</dbReference>
<dbReference type="PANTHER" id="PTHR11709:SF443">
    <property type="entry name" value="LACCASE-15"/>
    <property type="match status" value="1"/>
</dbReference>
<feature type="domain" description="Plastocyanin-like" evidence="14">
    <location>
        <begin position="163"/>
        <end position="321"/>
    </location>
</feature>
<keyword evidence="11" id="KW-0325">Glycoprotein</keyword>
<feature type="chain" id="PRO_5043113667" description="Laccase" evidence="13">
    <location>
        <begin position="26"/>
        <end position="590"/>
    </location>
</feature>
<evidence type="ECO:0000256" key="1">
    <source>
        <dbReference type="ARBA" id="ARBA00000349"/>
    </source>
</evidence>
<dbReference type="InterPro" id="IPR045087">
    <property type="entry name" value="Cu-oxidase_fam"/>
</dbReference>
<dbReference type="PANTHER" id="PTHR11709">
    <property type="entry name" value="MULTI-COPPER OXIDASE"/>
    <property type="match status" value="1"/>
</dbReference>
<evidence type="ECO:0000313" key="18">
    <source>
        <dbReference type="Proteomes" id="UP001497516"/>
    </source>
</evidence>
<dbReference type="Gene3D" id="2.60.40.420">
    <property type="entry name" value="Cupredoxins - blue copper proteins"/>
    <property type="match status" value="3"/>
</dbReference>
<evidence type="ECO:0000256" key="13">
    <source>
        <dbReference type="RuleBase" id="RU361119"/>
    </source>
</evidence>
<comment type="cofactor">
    <cofactor evidence="13">
        <name>Cu cation</name>
        <dbReference type="ChEBI" id="CHEBI:23378"/>
    </cofactor>
    <text evidence="13">Binds 4 Cu cations per monomer.</text>
</comment>
<evidence type="ECO:0000256" key="8">
    <source>
        <dbReference type="ARBA" id="ARBA00022737"/>
    </source>
</evidence>
<dbReference type="InterPro" id="IPR017761">
    <property type="entry name" value="Laccase"/>
</dbReference>
<comment type="subcellular location">
    <subcellularLocation>
        <location evidence="2 13">Secreted</location>
        <location evidence="2 13">Extracellular space</location>
        <location evidence="2 13">Apoplast</location>
    </subcellularLocation>
</comment>
<keyword evidence="9 13" id="KW-0560">Oxidoreductase</keyword>
<evidence type="ECO:0000256" key="10">
    <source>
        <dbReference type="ARBA" id="ARBA00023008"/>
    </source>
</evidence>
<dbReference type="EC" id="1.10.3.2" evidence="4 13"/>
<keyword evidence="7 13" id="KW-0479">Metal-binding</keyword>
<dbReference type="Pfam" id="PF07732">
    <property type="entry name" value="Cu-oxidase_3"/>
    <property type="match status" value="1"/>
</dbReference>
<dbReference type="AlphaFoldDB" id="A0AAV2GHB6"/>
<keyword evidence="8 13" id="KW-0677">Repeat</keyword>
<evidence type="ECO:0000313" key="17">
    <source>
        <dbReference type="EMBL" id="CAL1409802.1"/>
    </source>
</evidence>
<reference evidence="17 18" key="1">
    <citation type="submission" date="2024-04" db="EMBL/GenBank/DDBJ databases">
        <authorList>
            <person name="Fracassetti M."/>
        </authorList>
    </citation>
    <scope>NUCLEOTIDE SEQUENCE [LARGE SCALE GENOMIC DNA]</scope>
</reference>
<keyword evidence="10 13" id="KW-0186">Copper</keyword>
<dbReference type="NCBIfam" id="TIGR03389">
    <property type="entry name" value="laccase"/>
    <property type="match status" value="1"/>
</dbReference>
<dbReference type="GO" id="GO:0046274">
    <property type="term" value="P:lignin catabolic process"/>
    <property type="evidence" value="ECO:0007669"/>
    <property type="project" value="UniProtKB-KW"/>
</dbReference>
<evidence type="ECO:0000256" key="9">
    <source>
        <dbReference type="ARBA" id="ARBA00023002"/>
    </source>
</evidence>